<evidence type="ECO:0000256" key="2">
    <source>
        <dbReference type="ARBA" id="ARBA00022448"/>
    </source>
</evidence>
<keyword evidence="12" id="KW-1185">Reference proteome</keyword>
<proteinExistence type="predicted"/>
<dbReference type="OrthoDB" id="9772049at2"/>
<dbReference type="STRING" id="644282.Deba_2483"/>
<protein>
    <submittedName>
        <fullName evidence="11">ABC transporter related protein</fullName>
    </submittedName>
</protein>
<keyword evidence="2" id="KW-0813">Transport</keyword>
<dbReference type="FunFam" id="1.20.1560.10:FF:000127">
    <property type="entry name" value="ABC transporter ATP-binding protein"/>
    <property type="match status" value="1"/>
</dbReference>
<dbReference type="eggNOG" id="COG1132">
    <property type="taxonomic scope" value="Bacteria"/>
</dbReference>
<dbReference type="Gene3D" id="1.20.1560.10">
    <property type="entry name" value="ABC transporter type 1, transmembrane domain"/>
    <property type="match status" value="1"/>
</dbReference>
<dbReference type="GO" id="GO:0005524">
    <property type="term" value="F:ATP binding"/>
    <property type="evidence" value="ECO:0007669"/>
    <property type="project" value="UniProtKB-KW"/>
</dbReference>
<comment type="subcellular location">
    <subcellularLocation>
        <location evidence="1">Cell membrane</location>
        <topology evidence="1">Multi-pass membrane protein</topology>
    </subcellularLocation>
</comment>
<feature type="transmembrane region" description="Helical" evidence="8">
    <location>
        <begin position="66"/>
        <end position="98"/>
    </location>
</feature>
<dbReference type="GO" id="GO:0005886">
    <property type="term" value="C:plasma membrane"/>
    <property type="evidence" value="ECO:0007669"/>
    <property type="project" value="UniProtKB-SubCell"/>
</dbReference>
<feature type="domain" description="ABC transmembrane type-1" evidence="10">
    <location>
        <begin position="22"/>
        <end position="315"/>
    </location>
</feature>
<accession>E1QJV0</accession>
<organism evidence="11 12">
    <name type="scientific">Desulfarculus baarsii (strain ATCC 33931 / DSM 2075 / LMG 7858 / VKM B-1802 / 2st14)</name>
    <dbReference type="NCBI Taxonomy" id="644282"/>
    <lineage>
        <taxon>Bacteria</taxon>
        <taxon>Pseudomonadati</taxon>
        <taxon>Thermodesulfobacteriota</taxon>
        <taxon>Desulfarculia</taxon>
        <taxon>Desulfarculales</taxon>
        <taxon>Desulfarculaceae</taxon>
        <taxon>Desulfarculus</taxon>
    </lineage>
</organism>
<dbReference type="SUPFAM" id="SSF52540">
    <property type="entry name" value="P-loop containing nucleoside triphosphate hydrolases"/>
    <property type="match status" value="1"/>
</dbReference>
<dbReference type="Gene3D" id="3.40.50.300">
    <property type="entry name" value="P-loop containing nucleotide triphosphate hydrolases"/>
    <property type="match status" value="1"/>
</dbReference>
<dbReference type="PANTHER" id="PTHR24221:SF397">
    <property type="entry name" value="ABC TRANSPORTER, ATP-BINDING TRANSMEMBRANE PROTEIN"/>
    <property type="match status" value="1"/>
</dbReference>
<evidence type="ECO:0000256" key="3">
    <source>
        <dbReference type="ARBA" id="ARBA00022692"/>
    </source>
</evidence>
<dbReference type="InterPro" id="IPR011527">
    <property type="entry name" value="ABC1_TM_dom"/>
</dbReference>
<evidence type="ECO:0000256" key="7">
    <source>
        <dbReference type="ARBA" id="ARBA00023136"/>
    </source>
</evidence>
<dbReference type="InterPro" id="IPR027417">
    <property type="entry name" value="P-loop_NTPase"/>
</dbReference>
<reference evidence="11 12" key="1">
    <citation type="journal article" date="2010" name="Stand. Genomic Sci.">
        <title>Complete genome sequence of Desulfarculus baarsii type strain (2st14).</title>
        <authorList>
            <person name="Sun H."/>
            <person name="Spring S."/>
            <person name="Lapidus A."/>
            <person name="Davenport K."/>
            <person name="Del Rio T.G."/>
            <person name="Tice H."/>
            <person name="Nolan M."/>
            <person name="Copeland A."/>
            <person name="Cheng J.F."/>
            <person name="Lucas S."/>
            <person name="Tapia R."/>
            <person name="Goodwin L."/>
            <person name="Pitluck S."/>
            <person name="Ivanova N."/>
            <person name="Pagani I."/>
            <person name="Mavromatis K."/>
            <person name="Ovchinnikova G."/>
            <person name="Pati A."/>
            <person name="Chen A."/>
            <person name="Palaniappan K."/>
            <person name="Hauser L."/>
            <person name="Chang Y.J."/>
            <person name="Jeffries C.D."/>
            <person name="Detter J.C."/>
            <person name="Han C."/>
            <person name="Rohde M."/>
            <person name="Brambilla E."/>
            <person name="Goker M."/>
            <person name="Woyke T."/>
            <person name="Bristow J."/>
            <person name="Eisen J.A."/>
            <person name="Markowitz V."/>
            <person name="Hugenholtz P."/>
            <person name="Kyrpides N.C."/>
            <person name="Klenk H.P."/>
            <person name="Land M."/>
        </authorList>
    </citation>
    <scope>NUCLEOTIDE SEQUENCE [LARGE SCALE GENOMIC DNA]</scope>
    <source>
        <strain evidence="12">ATCC 33931 / DSM 2075 / LMG 7858 / VKM B-1802 / 2st14</strain>
    </source>
</reference>
<dbReference type="EMBL" id="CP002085">
    <property type="protein sequence ID" value="ADK85843.1"/>
    <property type="molecule type" value="Genomic_DNA"/>
</dbReference>
<dbReference type="InterPro" id="IPR036640">
    <property type="entry name" value="ABC1_TM_sf"/>
</dbReference>
<dbReference type="InterPro" id="IPR039421">
    <property type="entry name" value="Type_1_exporter"/>
</dbReference>
<feature type="transmembrane region" description="Helical" evidence="8">
    <location>
        <begin position="169"/>
        <end position="188"/>
    </location>
</feature>
<dbReference type="RefSeq" id="WP_013259282.1">
    <property type="nucleotide sequence ID" value="NC_014365.1"/>
</dbReference>
<dbReference type="FunFam" id="3.40.50.300:FF:000287">
    <property type="entry name" value="Multidrug ABC transporter ATP-binding protein"/>
    <property type="match status" value="1"/>
</dbReference>
<keyword evidence="5" id="KW-0067">ATP-binding</keyword>
<sequence>MKKKTGFGRLFEIAGERKGLLVVSGVLSAISAVFMLAPYVAVYFILAELLANAADVSRADGALMEGWGWTALAGLVVGMAFLYASLMASHVAAFRILYGLRVRLARHLGNLHLGYLTRTSTGAVKKTLEQNVEKIEKFVAHQIPDMVNVLATVLLMFSVMFYLNGWMCAVCVAAFLIGIGVQASMIIGDGAKKMVAAYHDALENINASAIQYVRGMPAVKLFGQTVHSFRRFHGDLLHYRDFVTAWTDSFQNGYLLFKTILASFLTFILPVGVLLLSRDPDNMALALAVLFFLVMTPGVAMPITKLLHMSSMVKDINEGVVRIDAIFSEPEVAEPAQPRRPTRYDVEFAEVSFSYDLPEASSRTEALSGVSFHAAQGALTALVGPSGSGKSTVANLIPRFWDVSAGAIRVGGVDIREMRTEDLMNVVSFVFQETFLFYDSLYENIRIGKPDATKQQIESAARAAQCHDFIERLPDGYDTKIGEGGVHLSGGEEQRVAVARAILKDAPILVLDEATAFADPENEHKMHLALRELIKDKTVIVIAHRLSTISAADQIVVLEHGRVAEHGRHEALMSGDGLYKRMWETYSNASIWGFRQRHEGIVR</sequence>
<dbReference type="PANTHER" id="PTHR24221">
    <property type="entry name" value="ATP-BINDING CASSETTE SUB-FAMILY B"/>
    <property type="match status" value="1"/>
</dbReference>
<feature type="transmembrane region" description="Helical" evidence="8">
    <location>
        <begin position="255"/>
        <end position="277"/>
    </location>
</feature>
<evidence type="ECO:0000256" key="1">
    <source>
        <dbReference type="ARBA" id="ARBA00004651"/>
    </source>
</evidence>
<feature type="domain" description="ABC transporter" evidence="9">
    <location>
        <begin position="346"/>
        <end position="585"/>
    </location>
</feature>
<dbReference type="Pfam" id="PF00005">
    <property type="entry name" value="ABC_tran"/>
    <property type="match status" value="1"/>
</dbReference>
<keyword evidence="7 8" id="KW-0472">Membrane</keyword>
<dbReference type="PROSITE" id="PS50893">
    <property type="entry name" value="ABC_TRANSPORTER_2"/>
    <property type="match status" value="1"/>
</dbReference>
<dbReference type="PROSITE" id="PS50929">
    <property type="entry name" value="ABC_TM1F"/>
    <property type="match status" value="1"/>
</dbReference>
<dbReference type="AlphaFoldDB" id="E1QJV0"/>
<dbReference type="GO" id="GO:0140359">
    <property type="term" value="F:ABC-type transporter activity"/>
    <property type="evidence" value="ECO:0007669"/>
    <property type="project" value="InterPro"/>
</dbReference>
<name>E1QJV0_DESB2</name>
<dbReference type="InterPro" id="IPR003593">
    <property type="entry name" value="AAA+_ATPase"/>
</dbReference>
<dbReference type="KEGG" id="dbr:Deba_2483"/>
<feature type="transmembrane region" description="Helical" evidence="8">
    <location>
        <begin position="20"/>
        <end position="46"/>
    </location>
</feature>
<evidence type="ECO:0000256" key="8">
    <source>
        <dbReference type="SAM" id="Phobius"/>
    </source>
</evidence>
<dbReference type="Pfam" id="PF00664">
    <property type="entry name" value="ABC_membrane"/>
    <property type="match status" value="1"/>
</dbReference>
<keyword evidence="6 8" id="KW-1133">Transmembrane helix</keyword>
<dbReference type="Proteomes" id="UP000009047">
    <property type="component" value="Chromosome"/>
</dbReference>
<dbReference type="SMART" id="SM00382">
    <property type="entry name" value="AAA"/>
    <property type="match status" value="1"/>
</dbReference>
<gene>
    <name evidence="11" type="ordered locus">Deba_2483</name>
</gene>
<dbReference type="GO" id="GO:0034040">
    <property type="term" value="F:ATPase-coupled lipid transmembrane transporter activity"/>
    <property type="evidence" value="ECO:0007669"/>
    <property type="project" value="TreeGrafter"/>
</dbReference>
<dbReference type="InterPro" id="IPR003439">
    <property type="entry name" value="ABC_transporter-like_ATP-bd"/>
</dbReference>
<evidence type="ECO:0000259" key="10">
    <source>
        <dbReference type="PROSITE" id="PS50929"/>
    </source>
</evidence>
<dbReference type="HOGENOM" id="CLU_000604_84_9_7"/>
<evidence type="ECO:0000313" key="12">
    <source>
        <dbReference type="Proteomes" id="UP000009047"/>
    </source>
</evidence>
<evidence type="ECO:0000256" key="6">
    <source>
        <dbReference type="ARBA" id="ARBA00022989"/>
    </source>
</evidence>
<evidence type="ECO:0000313" key="11">
    <source>
        <dbReference type="EMBL" id="ADK85843.1"/>
    </source>
</evidence>
<dbReference type="GO" id="GO:0016887">
    <property type="term" value="F:ATP hydrolysis activity"/>
    <property type="evidence" value="ECO:0007669"/>
    <property type="project" value="InterPro"/>
</dbReference>
<keyword evidence="3 8" id="KW-0812">Transmembrane</keyword>
<evidence type="ECO:0000256" key="5">
    <source>
        <dbReference type="ARBA" id="ARBA00022840"/>
    </source>
</evidence>
<evidence type="ECO:0000256" key="4">
    <source>
        <dbReference type="ARBA" id="ARBA00022741"/>
    </source>
</evidence>
<evidence type="ECO:0000259" key="9">
    <source>
        <dbReference type="PROSITE" id="PS50893"/>
    </source>
</evidence>
<dbReference type="SUPFAM" id="SSF90123">
    <property type="entry name" value="ABC transporter transmembrane region"/>
    <property type="match status" value="1"/>
</dbReference>
<feature type="transmembrane region" description="Helical" evidence="8">
    <location>
        <begin position="283"/>
        <end position="304"/>
    </location>
</feature>
<keyword evidence="4" id="KW-0547">Nucleotide-binding</keyword>